<sequence length="52" mass="5892">MVQEILLALLVLEDLQMALLRLSVLLALFVPVVLFFRELLDILSVQEDLVAL</sequence>
<accession>A0ABQ1EAF8</accession>
<dbReference type="EMBL" id="BMBA01000002">
    <property type="protein sequence ID" value="GFZ31656.1"/>
    <property type="molecule type" value="Genomic_DNA"/>
</dbReference>
<keyword evidence="3" id="KW-1185">Reference proteome</keyword>
<keyword evidence="1" id="KW-0472">Membrane</keyword>
<evidence type="ECO:0000313" key="3">
    <source>
        <dbReference type="Proteomes" id="UP000663802"/>
    </source>
</evidence>
<protein>
    <submittedName>
        <fullName evidence="2">Uncharacterized protein</fullName>
    </submittedName>
</protein>
<comment type="caution">
    <text evidence="2">The sequence shown here is derived from an EMBL/GenBank/DDBJ whole genome shotgun (WGS) entry which is preliminary data.</text>
</comment>
<evidence type="ECO:0000313" key="2">
    <source>
        <dbReference type="EMBL" id="GFZ31656.1"/>
    </source>
</evidence>
<gene>
    <name evidence="2" type="ORF">CSC2_21820</name>
</gene>
<proteinExistence type="predicted"/>
<keyword evidence="1" id="KW-1133">Transmembrane helix</keyword>
<dbReference type="Proteomes" id="UP000663802">
    <property type="component" value="Unassembled WGS sequence"/>
</dbReference>
<name>A0ABQ1EAF8_9CLOT</name>
<keyword evidence="1" id="KW-0812">Transmembrane</keyword>
<evidence type="ECO:0000256" key="1">
    <source>
        <dbReference type="SAM" id="Phobius"/>
    </source>
</evidence>
<organism evidence="2 3">
    <name type="scientific">Clostridium zeae</name>
    <dbReference type="NCBI Taxonomy" id="2759022"/>
    <lineage>
        <taxon>Bacteria</taxon>
        <taxon>Bacillati</taxon>
        <taxon>Bacillota</taxon>
        <taxon>Clostridia</taxon>
        <taxon>Eubacteriales</taxon>
        <taxon>Clostridiaceae</taxon>
        <taxon>Clostridium</taxon>
    </lineage>
</organism>
<feature type="transmembrane region" description="Helical" evidence="1">
    <location>
        <begin position="18"/>
        <end position="36"/>
    </location>
</feature>
<reference evidence="2 3" key="1">
    <citation type="journal article" date="2021" name="Int. J. Syst. Evol. Microbiol.">
        <title>Clostridium zeae sp. nov., isolated from corn silage.</title>
        <authorList>
            <person name="Kobayashi H."/>
            <person name="Tanizawa Y."/>
            <person name="Yagura M."/>
            <person name="Sakamoto M."/>
            <person name="Ohkuma M."/>
            <person name="Tohno M."/>
        </authorList>
    </citation>
    <scope>NUCLEOTIDE SEQUENCE [LARGE SCALE GENOMIC DNA]</scope>
    <source>
        <strain evidence="2 3">CSC2</strain>
    </source>
</reference>